<dbReference type="PANTHER" id="PTHR11614">
    <property type="entry name" value="PHOSPHOLIPASE-RELATED"/>
    <property type="match status" value="1"/>
</dbReference>
<dbReference type="SUPFAM" id="SSF53474">
    <property type="entry name" value="alpha/beta-Hydrolases"/>
    <property type="match status" value="1"/>
</dbReference>
<dbReference type="InterPro" id="IPR029058">
    <property type="entry name" value="AB_hydrolase_fold"/>
</dbReference>
<dbReference type="EMBL" id="CP020472">
    <property type="protein sequence ID" value="ARD20389.1"/>
    <property type="molecule type" value="Genomic_DNA"/>
</dbReference>
<dbReference type="InterPro" id="IPR022742">
    <property type="entry name" value="Hydrolase_4"/>
</dbReference>
<sequence>MYFSSEQQLNSDQQQAFWQTVTQSTMVKENISIAYAHVNHPHSRKAIVISSGRVESYLKYKELMFDLYQQGFSLYIIDHRGQGLSTRTTTNKHQGHINKFQTYIDDLNDFVEQVVKPQAHQDLYLVGHSMGGTIGTLYMQQHPTVFNAAVFSAPMYGIKLPFNKAFIRSLATLLDTYNEKQPNKQPNYVLGGTNYQAVEFEKNHLTHSQARYQQILDVFAQHPEIQLGSPTNHWLLEAIDAAERAINAAALSIKPILILQALDDEIVDNMAQNRAENNLCQIKRIANCRHEVFVEADEARNQALRSLVTFLNQY</sequence>
<keyword evidence="3" id="KW-1185">Reference proteome</keyword>
<dbReference type="Pfam" id="PF12146">
    <property type="entry name" value="Hydrolase_4"/>
    <property type="match status" value="1"/>
</dbReference>
<accession>A0ABN4YDW5</accession>
<evidence type="ECO:0000313" key="2">
    <source>
        <dbReference type="EMBL" id="ARD20389.1"/>
    </source>
</evidence>
<reference evidence="2 3" key="1">
    <citation type="submission" date="2017-03" db="EMBL/GenBank/DDBJ databases">
        <title>Genome sequencing of Shewanella japonica KCTC 22435.</title>
        <authorList>
            <person name="Kim K.M."/>
        </authorList>
    </citation>
    <scope>NUCLEOTIDE SEQUENCE [LARGE SCALE GENOMIC DNA]</scope>
    <source>
        <strain evidence="2 3">KCTC 22435</strain>
    </source>
</reference>
<keyword evidence="2" id="KW-0378">Hydrolase</keyword>
<dbReference type="GO" id="GO:0016787">
    <property type="term" value="F:hydrolase activity"/>
    <property type="evidence" value="ECO:0007669"/>
    <property type="project" value="UniProtKB-KW"/>
</dbReference>
<dbReference type="RefSeq" id="WP_244899744.1">
    <property type="nucleotide sequence ID" value="NZ_CP020472.1"/>
</dbReference>
<evidence type="ECO:0000313" key="3">
    <source>
        <dbReference type="Proteomes" id="UP000191820"/>
    </source>
</evidence>
<feature type="domain" description="Serine aminopeptidase S33" evidence="1">
    <location>
        <begin position="42"/>
        <end position="297"/>
    </location>
</feature>
<evidence type="ECO:0000259" key="1">
    <source>
        <dbReference type="Pfam" id="PF12146"/>
    </source>
</evidence>
<proteinExistence type="predicted"/>
<dbReference type="InterPro" id="IPR051044">
    <property type="entry name" value="MAG_DAG_Lipase"/>
</dbReference>
<dbReference type="Gene3D" id="3.40.50.1820">
    <property type="entry name" value="alpha/beta hydrolase"/>
    <property type="match status" value="1"/>
</dbReference>
<organism evidence="2 3">
    <name type="scientific">Shewanella japonica</name>
    <dbReference type="NCBI Taxonomy" id="93973"/>
    <lineage>
        <taxon>Bacteria</taxon>
        <taxon>Pseudomonadati</taxon>
        <taxon>Pseudomonadota</taxon>
        <taxon>Gammaproteobacteria</taxon>
        <taxon>Alteromonadales</taxon>
        <taxon>Shewanellaceae</taxon>
        <taxon>Shewanella</taxon>
    </lineage>
</organism>
<dbReference type="Proteomes" id="UP000191820">
    <property type="component" value="Chromosome"/>
</dbReference>
<protein>
    <submittedName>
        <fullName evidence="2">Alpha/beta hydrolase</fullName>
    </submittedName>
</protein>
<gene>
    <name evidence="2" type="ORF">SJ2017_0040</name>
</gene>
<name>A0ABN4YDW5_9GAMM</name>